<protein>
    <recommendedName>
        <fullName evidence="5">Glycine-rich domain-containing protein 1</fullName>
    </recommendedName>
</protein>
<evidence type="ECO:0000313" key="4">
    <source>
        <dbReference type="Proteomes" id="UP000825729"/>
    </source>
</evidence>
<proteinExistence type="predicted"/>
<dbReference type="EMBL" id="JAINDJ010000008">
    <property type="protein sequence ID" value="KAG9440060.1"/>
    <property type="molecule type" value="Genomic_DNA"/>
</dbReference>
<evidence type="ECO:0000313" key="3">
    <source>
        <dbReference type="EMBL" id="KAG9440060.1"/>
    </source>
</evidence>
<dbReference type="InterPro" id="IPR057518">
    <property type="entry name" value="GRDP_C"/>
</dbReference>
<comment type="caution">
    <text evidence="3">The sequence shown here is derived from an EMBL/GenBank/DDBJ whole genome shotgun (WGS) entry which is preliminary data.</text>
</comment>
<gene>
    <name evidence="3" type="ORF">H6P81_020225</name>
</gene>
<dbReference type="PANTHER" id="PTHR34365">
    <property type="entry name" value="ENOLASE (DUF1399)"/>
    <property type="match status" value="1"/>
</dbReference>
<evidence type="ECO:0000259" key="2">
    <source>
        <dbReference type="Pfam" id="PF25335"/>
    </source>
</evidence>
<dbReference type="PANTHER" id="PTHR34365:SF7">
    <property type="entry name" value="GLYCINE-RICH DOMAIN-CONTAINING PROTEIN 1"/>
    <property type="match status" value="1"/>
</dbReference>
<organism evidence="3 4">
    <name type="scientific">Aristolochia fimbriata</name>
    <name type="common">White veined hardy Dutchman's pipe vine</name>
    <dbReference type="NCBI Taxonomy" id="158543"/>
    <lineage>
        <taxon>Eukaryota</taxon>
        <taxon>Viridiplantae</taxon>
        <taxon>Streptophyta</taxon>
        <taxon>Embryophyta</taxon>
        <taxon>Tracheophyta</taxon>
        <taxon>Spermatophyta</taxon>
        <taxon>Magnoliopsida</taxon>
        <taxon>Magnoliidae</taxon>
        <taxon>Piperales</taxon>
        <taxon>Aristolochiaceae</taxon>
        <taxon>Aristolochia</taxon>
    </lineage>
</organism>
<dbReference type="Pfam" id="PF25335">
    <property type="entry name" value="GRDP_C"/>
    <property type="match status" value="1"/>
</dbReference>
<accession>A0AAV7DTU5</accession>
<evidence type="ECO:0008006" key="5">
    <source>
        <dbReference type="Google" id="ProtNLM"/>
    </source>
</evidence>
<feature type="domain" description="GRPD C-terminal" evidence="2">
    <location>
        <begin position="495"/>
        <end position="623"/>
    </location>
</feature>
<dbReference type="Pfam" id="PF25334">
    <property type="entry name" value="C2_GRDP"/>
    <property type="match status" value="1"/>
</dbReference>
<reference evidence="3 4" key="1">
    <citation type="submission" date="2021-07" db="EMBL/GenBank/DDBJ databases">
        <title>The Aristolochia fimbriata genome: insights into angiosperm evolution, floral development and chemical biosynthesis.</title>
        <authorList>
            <person name="Jiao Y."/>
        </authorList>
    </citation>
    <scope>NUCLEOTIDE SEQUENCE [LARGE SCALE GENOMIC DNA]</scope>
    <source>
        <strain evidence="3">IBCAS-2021</strain>
        <tissue evidence="3">Leaf</tissue>
    </source>
</reference>
<keyword evidence="4" id="KW-1185">Reference proteome</keyword>
<feature type="domain" description="GRDP C2" evidence="1">
    <location>
        <begin position="325"/>
        <end position="456"/>
    </location>
</feature>
<dbReference type="AlphaFoldDB" id="A0AAV7DTU5"/>
<dbReference type="InterPro" id="IPR009836">
    <property type="entry name" value="GRDP-like"/>
</dbReference>
<evidence type="ECO:0000259" key="1">
    <source>
        <dbReference type="Pfam" id="PF25334"/>
    </source>
</evidence>
<name>A0AAV7DTU5_ARIFI</name>
<sequence length="865" mass="93944">MEPDQEVEWLKAQKIEVSVDLVAAAQRQLQFLATVDKNRFLYDGPMLKRAIYRYNACWLPLLAKHSAFPVLEGPLVVPFDCEWIWHCHRLNPVQYKADCEKLYGQILDNKHVVSVVQGISMQQTEKIWSSLYPEEPYELNFSNFPLKNSLENLYEAELGIQYDLASAVKRQSSFFYQVSRPHMHDSHFLQGAVARYKGFLHLIKRNKEKALRRFCVPTYDIDLIWHSHQLHPASYCKDLIEILGRVLEHDDTDSDRTKGKKLDVGFSGTIKQWEETFGLRYWRAGAMYRGNAPSPVSDTPWQPKCVGKNIGPCNEFEKCLELPKTEIMEVNLEFVKVKTVSDCQKGHFFLLVRKSQPDMFFGSKKSLKILSSTREKHVATFQCEPRGELKFVLISHSLSHLPLSKPSRIMGTMSISVQDLMRFSSTLTVEKWFELEPPSGASEPKALKLHLAVSWTTPTVAPNMFRMVQFRSNVATSCLFSLPGTTQQLRHWSQVVDSTGEEIMSLQMRNSEKEVKRRELIGVIGSTSIKCVLAESTEIGWSLLDSHWFLQLKKISDMEGYRIDLRGDREVKLFQGRKLEYEPKYCSNQKNECDFMTAVSFSTEDPYGKAIALLNLKSSLLMVNEEWFALPAVLLLNLLSDILRKDSRIGMAKNEEMNVNLSDKVDEFERTKLGRLDACCGDKNNMQIKSSACGECVAGLGGCGAVHGNVVHAGGCGGCGSGCGGCGAGDENAVQAGGCGGCGGCGAGCGGCGAGLGNAGQASGCGRCGGGACGGRGGGTGNRSAADENHENTVATGSGGCGGCRGGGCGGGACGGSGVGTGNRSAANEKHESTVATASGGCGGCGGGGGCGGRGGGCGSENLSG</sequence>
<dbReference type="Pfam" id="PF07173">
    <property type="entry name" value="GRDP-like"/>
    <property type="match status" value="1"/>
</dbReference>
<dbReference type="Proteomes" id="UP000825729">
    <property type="component" value="Unassembled WGS sequence"/>
</dbReference>
<dbReference type="InterPro" id="IPR057458">
    <property type="entry name" value="GRDP_C2"/>
</dbReference>